<name>A0A939QPN5_9MICO</name>
<keyword evidence="2" id="KW-1185">Reference proteome</keyword>
<evidence type="ECO:0000313" key="1">
    <source>
        <dbReference type="EMBL" id="MBO3663231.1"/>
    </source>
</evidence>
<sequence length="156" mass="17430">MIVNVHMDEEDRRTLDALARMWERRDAPPADLAERMIAAVAVDDLSREYALLTEVSAGEVAVRSEQERLTLQFSDETTSVLLHVSATESGARRVDGWSEPSVLAARLSQDAREWAAELSDEGRFAFADVTPGLSSVRLIVRLDGELREFITPQFEV</sequence>
<dbReference type="EMBL" id="JAGFOA010000002">
    <property type="protein sequence ID" value="MBO3663231.1"/>
    <property type="molecule type" value="Genomic_DNA"/>
</dbReference>
<accession>A0A939QPN5</accession>
<proteinExistence type="predicted"/>
<reference evidence="1" key="1">
    <citation type="submission" date="2021-03" db="EMBL/GenBank/DDBJ databases">
        <title>Microbacterium sp. nov., a novel actinobacterium isolated from cow dung.</title>
        <authorList>
            <person name="Zhang L."/>
        </authorList>
    </citation>
    <scope>NUCLEOTIDE SEQUENCE</scope>
    <source>
        <strain evidence="1">NEAU-LLB</strain>
    </source>
</reference>
<protein>
    <submittedName>
        <fullName evidence="1">Uncharacterized protein</fullName>
    </submittedName>
</protein>
<comment type="caution">
    <text evidence="1">The sequence shown here is derived from an EMBL/GenBank/DDBJ whole genome shotgun (WGS) entry which is preliminary data.</text>
</comment>
<evidence type="ECO:0000313" key="2">
    <source>
        <dbReference type="Proteomes" id="UP000680132"/>
    </source>
</evidence>
<dbReference type="Proteomes" id="UP000680132">
    <property type="component" value="Unassembled WGS sequence"/>
</dbReference>
<dbReference type="AlphaFoldDB" id="A0A939QPN5"/>
<dbReference type="RefSeq" id="WP_208502013.1">
    <property type="nucleotide sequence ID" value="NZ_JAGFOA010000002.1"/>
</dbReference>
<gene>
    <name evidence="1" type="ORF">J5V96_06870</name>
</gene>
<organism evidence="1 2">
    <name type="scientific">Microbacterium stercoris</name>
    <dbReference type="NCBI Taxonomy" id="2820289"/>
    <lineage>
        <taxon>Bacteria</taxon>
        <taxon>Bacillati</taxon>
        <taxon>Actinomycetota</taxon>
        <taxon>Actinomycetes</taxon>
        <taxon>Micrococcales</taxon>
        <taxon>Microbacteriaceae</taxon>
        <taxon>Microbacterium</taxon>
    </lineage>
</organism>